<feature type="region of interest" description="Disordered" evidence="1">
    <location>
        <begin position="148"/>
        <end position="168"/>
    </location>
</feature>
<reference evidence="3" key="1">
    <citation type="submission" date="2019-04" db="EMBL/GenBank/DDBJ databases">
        <title>Friends and foes A comparative genomics study of 23 Aspergillus species from section Flavi.</title>
        <authorList>
            <consortium name="DOE Joint Genome Institute"/>
            <person name="Kjaerbolling I."/>
            <person name="Vesth T."/>
            <person name="Frisvad J.C."/>
            <person name="Nybo J.L."/>
            <person name="Theobald S."/>
            <person name="Kildgaard S."/>
            <person name="Isbrandt T."/>
            <person name="Kuo A."/>
            <person name="Sato A."/>
            <person name="Lyhne E.K."/>
            <person name="Kogle M.E."/>
            <person name="Wiebenga A."/>
            <person name="Kun R.S."/>
            <person name="Lubbers R.J."/>
            <person name="Makela M.R."/>
            <person name="Barry K."/>
            <person name="Chovatia M."/>
            <person name="Clum A."/>
            <person name="Daum C."/>
            <person name="Haridas S."/>
            <person name="He G."/>
            <person name="LaButti K."/>
            <person name="Lipzen A."/>
            <person name="Mondo S."/>
            <person name="Riley R."/>
            <person name="Salamov A."/>
            <person name="Simmons B.A."/>
            <person name="Magnuson J.K."/>
            <person name="Henrissat B."/>
            <person name="Mortensen U.H."/>
            <person name="Larsen T.O."/>
            <person name="Devries R.P."/>
            <person name="Grigoriev I.V."/>
            <person name="Machida M."/>
            <person name="Baker S.E."/>
            <person name="Andersen M.R."/>
        </authorList>
    </citation>
    <scope>NUCLEOTIDE SEQUENCE [LARGE SCALE GENOMIC DNA]</scope>
    <source>
        <strain evidence="3">CBS 121.62</strain>
    </source>
</reference>
<sequence>MQEHDVGTETQFKPCDQYFITERTSHSSITHMIFRAAYDITMLFDWRAELASASTAVLNAGLHVIAWNSHFPSPTERLLWRLSAIGVGLFPILMGLIGGKKGIEPHTLRYFYEARLNGGSLRSQTVNFLSGFRRLIQDACDEVDLDPQDSTKRDGWPHWMPTRCRSNN</sequence>
<name>A0A5N6H184_ASPFL</name>
<evidence type="ECO:0000256" key="1">
    <source>
        <dbReference type="SAM" id="MobiDB-lite"/>
    </source>
</evidence>
<evidence type="ECO:0000256" key="2">
    <source>
        <dbReference type="SAM" id="Phobius"/>
    </source>
</evidence>
<keyword evidence="2" id="KW-0812">Transmembrane</keyword>
<dbReference type="Proteomes" id="UP000325434">
    <property type="component" value="Unassembled WGS sequence"/>
</dbReference>
<dbReference type="EMBL" id="ML734581">
    <property type="protein sequence ID" value="KAB8248282.1"/>
    <property type="molecule type" value="Genomic_DNA"/>
</dbReference>
<keyword evidence="2" id="KW-1133">Transmembrane helix</keyword>
<keyword evidence="2" id="KW-0472">Membrane</keyword>
<accession>A0A5N6H184</accession>
<dbReference type="VEuPathDB" id="FungiDB:AFLA_011110"/>
<gene>
    <name evidence="3" type="ORF">BDV35DRAFT_348241</name>
</gene>
<feature type="transmembrane region" description="Helical" evidence="2">
    <location>
        <begin position="78"/>
        <end position="99"/>
    </location>
</feature>
<proteinExistence type="predicted"/>
<evidence type="ECO:0000313" key="3">
    <source>
        <dbReference type="EMBL" id="KAB8248282.1"/>
    </source>
</evidence>
<dbReference type="AlphaFoldDB" id="A0A5N6H184"/>
<protein>
    <submittedName>
        <fullName evidence="3">Uncharacterized protein</fullName>
    </submittedName>
</protein>
<organism evidence="3">
    <name type="scientific">Aspergillus flavus</name>
    <dbReference type="NCBI Taxonomy" id="5059"/>
    <lineage>
        <taxon>Eukaryota</taxon>
        <taxon>Fungi</taxon>
        <taxon>Dikarya</taxon>
        <taxon>Ascomycota</taxon>
        <taxon>Pezizomycotina</taxon>
        <taxon>Eurotiomycetes</taxon>
        <taxon>Eurotiomycetidae</taxon>
        <taxon>Eurotiales</taxon>
        <taxon>Aspergillaceae</taxon>
        <taxon>Aspergillus</taxon>
        <taxon>Aspergillus subgen. Circumdati</taxon>
    </lineage>
</organism>